<keyword evidence="2 4" id="KW-0442">Lipid degradation</keyword>
<reference evidence="6 7" key="1">
    <citation type="journal article" date="2015" name="Genome Announc.">
        <title>Complete Genome Sequence of Pseudoxanthomonas suwonensis Strain J1, a Cellulose-Degrading Bacterium Isolated from Leaf- and Wood-Enriched Soil.</title>
        <authorList>
            <person name="Hou L."/>
            <person name="Jiang J."/>
            <person name="Xu Z."/>
            <person name="Zhou Y."/>
            <person name="Leung F.C."/>
        </authorList>
    </citation>
    <scope>NUCLEOTIDE SEQUENCE [LARGE SCALE GENOMIC DNA]</scope>
    <source>
        <strain evidence="6 7">J1</strain>
    </source>
</reference>
<dbReference type="Pfam" id="PF01734">
    <property type="entry name" value="Patatin"/>
    <property type="match status" value="1"/>
</dbReference>
<dbReference type="OrthoDB" id="9798773at2"/>
<evidence type="ECO:0000313" key="6">
    <source>
        <dbReference type="EMBL" id="AKC88042.1"/>
    </source>
</evidence>
<proteinExistence type="predicted"/>
<feature type="short sequence motif" description="GXSXG" evidence="4">
    <location>
        <begin position="124"/>
        <end position="128"/>
    </location>
</feature>
<evidence type="ECO:0000256" key="4">
    <source>
        <dbReference type="PROSITE-ProRule" id="PRU01161"/>
    </source>
</evidence>
<evidence type="ECO:0000256" key="1">
    <source>
        <dbReference type="ARBA" id="ARBA00022801"/>
    </source>
</evidence>
<dbReference type="AlphaFoldDB" id="A0A0E3Z5G4"/>
<comment type="caution">
    <text evidence="4">Lacks conserved residue(s) required for the propagation of feature annotation.</text>
</comment>
<evidence type="ECO:0000259" key="5">
    <source>
        <dbReference type="PROSITE" id="PS51635"/>
    </source>
</evidence>
<dbReference type="PANTHER" id="PTHR14226:SF74">
    <property type="entry name" value="BLR4684 PROTEIN"/>
    <property type="match status" value="1"/>
</dbReference>
<dbReference type="PROSITE" id="PS51635">
    <property type="entry name" value="PNPLA"/>
    <property type="match status" value="1"/>
</dbReference>
<organism evidence="6 7">
    <name type="scientific">Pseudoxanthomonas suwonensis</name>
    <dbReference type="NCBI Taxonomy" id="314722"/>
    <lineage>
        <taxon>Bacteria</taxon>
        <taxon>Pseudomonadati</taxon>
        <taxon>Pseudomonadota</taxon>
        <taxon>Gammaproteobacteria</taxon>
        <taxon>Lysobacterales</taxon>
        <taxon>Lysobacteraceae</taxon>
        <taxon>Pseudoxanthomonas</taxon>
    </lineage>
</organism>
<dbReference type="PROSITE" id="PS51257">
    <property type="entry name" value="PROKAR_LIPOPROTEIN"/>
    <property type="match status" value="1"/>
</dbReference>
<dbReference type="EMBL" id="CP011144">
    <property type="protein sequence ID" value="AKC88042.1"/>
    <property type="molecule type" value="Genomic_DNA"/>
</dbReference>
<protein>
    <recommendedName>
        <fullName evidence="5">PNPLA domain-containing protein</fullName>
    </recommendedName>
</protein>
<keyword evidence="1 4" id="KW-0378">Hydrolase</keyword>
<feature type="domain" description="PNPLA" evidence="5">
    <location>
        <begin position="91"/>
        <end position="284"/>
    </location>
</feature>
<dbReference type="KEGG" id="psuw:WQ53_15970"/>
<feature type="short sequence motif" description="GXGXXG" evidence="4">
    <location>
        <begin position="95"/>
        <end position="100"/>
    </location>
</feature>
<dbReference type="SUPFAM" id="SSF52151">
    <property type="entry name" value="FabD/lysophospholipase-like"/>
    <property type="match status" value="1"/>
</dbReference>
<dbReference type="RefSeq" id="WP_052633692.1">
    <property type="nucleotide sequence ID" value="NZ_CP011144.1"/>
</dbReference>
<dbReference type="Gene3D" id="3.40.1090.10">
    <property type="entry name" value="Cytosolic phospholipase A2 catalytic domain"/>
    <property type="match status" value="1"/>
</dbReference>
<dbReference type="GO" id="GO:0016787">
    <property type="term" value="F:hydrolase activity"/>
    <property type="evidence" value="ECO:0007669"/>
    <property type="project" value="UniProtKB-UniRule"/>
</dbReference>
<gene>
    <name evidence="6" type="ORF">WQ53_15970</name>
</gene>
<keyword evidence="7" id="KW-1185">Reference proteome</keyword>
<evidence type="ECO:0000256" key="3">
    <source>
        <dbReference type="ARBA" id="ARBA00023098"/>
    </source>
</evidence>
<feature type="active site" description="Proton acceptor" evidence="4">
    <location>
        <position position="271"/>
    </location>
</feature>
<dbReference type="InterPro" id="IPR002641">
    <property type="entry name" value="PNPLA_dom"/>
</dbReference>
<dbReference type="PANTHER" id="PTHR14226">
    <property type="entry name" value="NEUROPATHY TARGET ESTERASE/SWISS CHEESE D.MELANOGASTER"/>
    <property type="match status" value="1"/>
</dbReference>
<name>A0A0E3Z5G4_9GAMM</name>
<keyword evidence="3 4" id="KW-0443">Lipid metabolism</keyword>
<evidence type="ECO:0000313" key="7">
    <source>
        <dbReference type="Proteomes" id="UP000033067"/>
    </source>
</evidence>
<feature type="active site" description="Nucleophile" evidence="4">
    <location>
        <position position="126"/>
    </location>
</feature>
<dbReference type="Proteomes" id="UP000033067">
    <property type="component" value="Chromosome"/>
</dbReference>
<sequence>MSRSASPVRRLVHALIPIAFAASLAGCITIPRHPVPAGATASAMLPGMPEVRGWAGSHSDALERDFILSLQQESPEDFPVGADGVIRYPYLAISGGGANGAFGAGFLNGWTTTGTRPVFKVVTGVSTGALMAPFVFLGPRYDPVLHRFYTTTRSQDVFEAGSPLMALLRRDSLAQTAPLASLIAQQVDMALLQEVAEAHRQGRRLYMGTVDLDSRDFVVWNMGLIAERGDDAALELFRKVMLASSSIPIAFPPVMFDVEVGGQRYDEMHVDGFVGANVFLNAGVFDPLPLYGRAGRAPGREDIFIVHNGQLHAPPSPTPRSLRGIAARVIETTGRASIIGDLFREYAFAQRNRSGFHWVTIDESVELPDPIAFDTEKMAELYDIGYRAAAAGPAWLEEPPGLRPATSPE</sequence>
<accession>A0A0E3Z5G4</accession>
<evidence type="ECO:0000256" key="2">
    <source>
        <dbReference type="ARBA" id="ARBA00022963"/>
    </source>
</evidence>
<dbReference type="PATRIC" id="fig|314722.6.peg.3453"/>
<dbReference type="InterPro" id="IPR050301">
    <property type="entry name" value="NTE"/>
</dbReference>
<dbReference type="InterPro" id="IPR016035">
    <property type="entry name" value="Acyl_Trfase/lysoPLipase"/>
</dbReference>
<dbReference type="GO" id="GO:0016042">
    <property type="term" value="P:lipid catabolic process"/>
    <property type="evidence" value="ECO:0007669"/>
    <property type="project" value="UniProtKB-UniRule"/>
</dbReference>